<dbReference type="AlphaFoldDB" id="A0AAD6DM33"/>
<feature type="signal peptide" evidence="1">
    <location>
        <begin position="1"/>
        <end position="17"/>
    </location>
</feature>
<proteinExistence type="predicted"/>
<evidence type="ECO:0000256" key="1">
    <source>
        <dbReference type="SAM" id="SignalP"/>
    </source>
</evidence>
<gene>
    <name evidence="2" type="ORF">N7537_011596</name>
</gene>
<keyword evidence="1" id="KW-0732">Signal</keyword>
<dbReference type="EMBL" id="JAQJAE010000006">
    <property type="protein sequence ID" value="KAJ5588918.1"/>
    <property type="molecule type" value="Genomic_DNA"/>
</dbReference>
<reference evidence="2" key="1">
    <citation type="journal article" date="2023" name="IMA Fungus">
        <title>Comparative genomic study of the Penicillium genus elucidates a diverse pangenome and 15 lateral gene transfer events.</title>
        <authorList>
            <person name="Petersen C."/>
            <person name="Sorensen T."/>
            <person name="Nielsen M.R."/>
            <person name="Sondergaard T.E."/>
            <person name="Sorensen J.L."/>
            <person name="Fitzpatrick D.A."/>
            <person name="Frisvad J.C."/>
            <person name="Nielsen K.L."/>
        </authorList>
    </citation>
    <scope>NUCLEOTIDE SEQUENCE</scope>
    <source>
        <strain evidence="2">IBT 12815</strain>
    </source>
</reference>
<keyword evidence="3" id="KW-1185">Reference proteome</keyword>
<comment type="caution">
    <text evidence="2">The sequence shown here is derived from an EMBL/GenBank/DDBJ whole genome shotgun (WGS) entry which is preliminary data.</text>
</comment>
<organism evidence="2 3">
    <name type="scientific">Penicillium hordei</name>
    <dbReference type="NCBI Taxonomy" id="40994"/>
    <lineage>
        <taxon>Eukaryota</taxon>
        <taxon>Fungi</taxon>
        <taxon>Dikarya</taxon>
        <taxon>Ascomycota</taxon>
        <taxon>Pezizomycotina</taxon>
        <taxon>Eurotiomycetes</taxon>
        <taxon>Eurotiomycetidae</taxon>
        <taxon>Eurotiales</taxon>
        <taxon>Aspergillaceae</taxon>
        <taxon>Penicillium</taxon>
    </lineage>
</organism>
<accession>A0AAD6DM33</accession>
<name>A0AAD6DM33_9EURO</name>
<protein>
    <submittedName>
        <fullName evidence="2">Uncharacterized protein</fullName>
    </submittedName>
</protein>
<dbReference type="RefSeq" id="XP_056747937.1">
    <property type="nucleotide sequence ID" value="XM_056902650.1"/>
</dbReference>
<evidence type="ECO:0000313" key="2">
    <source>
        <dbReference type="EMBL" id="KAJ5588918.1"/>
    </source>
</evidence>
<evidence type="ECO:0000313" key="3">
    <source>
        <dbReference type="Proteomes" id="UP001213799"/>
    </source>
</evidence>
<feature type="chain" id="PRO_5042123561" evidence="1">
    <location>
        <begin position="18"/>
        <end position="171"/>
    </location>
</feature>
<dbReference type="Proteomes" id="UP001213799">
    <property type="component" value="Unassembled WGS sequence"/>
</dbReference>
<dbReference type="GeneID" id="81592892"/>
<sequence>MIHVTISMLLRTLGVISTSIGCSTSTVTNSLLLAEVAKQLSLPASTWSASGTHTAKGYTSKSAETASVEGLKQDRDNINFNKKLAVDFRSDVFGPGVMGFFYKCEKVSDDTNNYWFTISAGNKTQVDKLCDPGTTTYPIVYDQQHDTWFMDEHFDCARRTNPTDFFEVHQE</sequence>
<reference evidence="2" key="2">
    <citation type="submission" date="2023-01" db="EMBL/GenBank/DDBJ databases">
        <authorList>
            <person name="Petersen C."/>
        </authorList>
    </citation>
    <scope>NUCLEOTIDE SEQUENCE</scope>
    <source>
        <strain evidence="2">IBT 12815</strain>
    </source>
</reference>